<dbReference type="Gene3D" id="1.20.1270.60">
    <property type="entry name" value="Arfaptin homology (AH) domain/BAR domain"/>
    <property type="match status" value="1"/>
</dbReference>
<dbReference type="GO" id="GO:0005768">
    <property type="term" value="C:endosome"/>
    <property type="evidence" value="ECO:0007669"/>
    <property type="project" value="TreeGrafter"/>
</dbReference>
<dbReference type="PANTHER" id="PTHR10555">
    <property type="entry name" value="SORTING NEXIN"/>
    <property type="match status" value="1"/>
</dbReference>
<dbReference type="Proteomes" id="UP000320333">
    <property type="component" value="Unassembled WGS sequence"/>
</dbReference>
<dbReference type="PANTHER" id="PTHR10555:SF170">
    <property type="entry name" value="FI18122P1"/>
    <property type="match status" value="1"/>
</dbReference>
<keyword evidence="13" id="KW-1185">Reference proteome</keyword>
<comment type="subcellular location">
    <subcellularLocation>
        <location evidence="2">Cytoplasm</location>
    </subcellularLocation>
    <subcellularLocation>
        <location evidence="3">Golgi apparatus</location>
    </subcellularLocation>
    <subcellularLocation>
        <location evidence="1">Membrane</location>
        <topology evidence="1">Peripheral membrane protein</topology>
        <orientation evidence="1">Cytoplasmic side</orientation>
    </subcellularLocation>
</comment>
<dbReference type="InterPro" id="IPR015404">
    <property type="entry name" value="Vps5_C"/>
</dbReference>
<dbReference type="SMART" id="SM00312">
    <property type="entry name" value="PX"/>
    <property type="match status" value="1"/>
</dbReference>
<dbReference type="InterPro" id="IPR027267">
    <property type="entry name" value="AH/BAR_dom_sf"/>
</dbReference>
<dbReference type="SUPFAM" id="SSF64268">
    <property type="entry name" value="PX domain"/>
    <property type="match status" value="1"/>
</dbReference>
<evidence type="ECO:0000256" key="8">
    <source>
        <dbReference type="ARBA" id="ARBA00022927"/>
    </source>
</evidence>
<reference evidence="12 13" key="1">
    <citation type="journal article" date="2019" name="Sci. Rep.">
        <title>Comparative genomics of chytrid fungi reveal insights into the obligate biotrophic and pathogenic lifestyle of Synchytrium endobioticum.</title>
        <authorList>
            <person name="van de Vossenberg B.T.L.H."/>
            <person name="Warris S."/>
            <person name="Nguyen H.D.T."/>
            <person name="van Gent-Pelzer M.P.E."/>
            <person name="Joly D.L."/>
            <person name="van de Geest H.C."/>
            <person name="Bonants P.J.M."/>
            <person name="Smith D.S."/>
            <person name="Levesque C.A."/>
            <person name="van der Lee T.A.J."/>
        </authorList>
    </citation>
    <scope>NUCLEOTIDE SEQUENCE [LARGE SCALE GENOMIC DNA]</scope>
    <source>
        <strain evidence="12 13">CBS 675.73</strain>
    </source>
</reference>
<dbReference type="AlphaFoldDB" id="A0A507FBZ5"/>
<name>A0A507FBZ5_9FUNG</name>
<dbReference type="GO" id="GO:0045053">
    <property type="term" value="P:protein retention in Golgi apparatus"/>
    <property type="evidence" value="ECO:0007669"/>
    <property type="project" value="TreeGrafter"/>
</dbReference>
<dbReference type="Pfam" id="PF00787">
    <property type="entry name" value="PX"/>
    <property type="match status" value="1"/>
</dbReference>
<dbReference type="PROSITE" id="PS50195">
    <property type="entry name" value="PX"/>
    <property type="match status" value="1"/>
</dbReference>
<dbReference type="GO" id="GO:0005794">
    <property type="term" value="C:Golgi apparatus"/>
    <property type="evidence" value="ECO:0007669"/>
    <property type="project" value="UniProtKB-SubCell"/>
</dbReference>
<dbReference type="InterPro" id="IPR001683">
    <property type="entry name" value="PX_dom"/>
</dbReference>
<feature type="domain" description="PX" evidence="11">
    <location>
        <begin position="198"/>
        <end position="315"/>
    </location>
</feature>
<evidence type="ECO:0000256" key="9">
    <source>
        <dbReference type="ARBA" id="ARBA00023034"/>
    </source>
</evidence>
<dbReference type="InterPro" id="IPR036871">
    <property type="entry name" value="PX_dom_sf"/>
</dbReference>
<accession>A0A507FBZ5</accession>
<dbReference type="EMBL" id="QEAP01000208">
    <property type="protein sequence ID" value="TPX73100.1"/>
    <property type="molecule type" value="Genomic_DNA"/>
</dbReference>
<comment type="caution">
    <text evidence="12">The sequence shown here is derived from an EMBL/GenBank/DDBJ whole genome shotgun (WGS) entry which is preliminary data.</text>
</comment>
<evidence type="ECO:0000256" key="2">
    <source>
        <dbReference type="ARBA" id="ARBA00004496"/>
    </source>
</evidence>
<dbReference type="Pfam" id="PF09325">
    <property type="entry name" value="Vps5"/>
    <property type="match status" value="1"/>
</dbReference>
<keyword evidence="6" id="KW-0963">Cytoplasm</keyword>
<evidence type="ECO:0000256" key="7">
    <source>
        <dbReference type="ARBA" id="ARBA00022553"/>
    </source>
</evidence>
<keyword evidence="7" id="KW-0597">Phosphoprotein</keyword>
<dbReference type="GO" id="GO:0030904">
    <property type="term" value="C:retromer complex"/>
    <property type="evidence" value="ECO:0007669"/>
    <property type="project" value="UniProtKB-ARBA"/>
</dbReference>
<dbReference type="Gene3D" id="3.30.1520.10">
    <property type="entry name" value="Phox-like domain"/>
    <property type="match status" value="1"/>
</dbReference>
<dbReference type="SUPFAM" id="SSF103657">
    <property type="entry name" value="BAR/IMD domain-like"/>
    <property type="match status" value="1"/>
</dbReference>
<keyword evidence="10" id="KW-0472">Membrane</keyword>
<protein>
    <recommendedName>
        <fullName evidence="11">PX domain-containing protein</fullName>
    </recommendedName>
</protein>
<dbReference type="GO" id="GO:0035091">
    <property type="term" value="F:phosphatidylinositol binding"/>
    <property type="evidence" value="ECO:0007669"/>
    <property type="project" value="InterPro"/>
</dbReference>
<gene>
    <name evidence="12" type="ORF">CcCBS67573_g05622</name>
</gene>
<evidence type="ECO:0000259" key="11">
    <source>
        <dbReference type="PROSITE" id="PS50195"/>
    </source>
</evidence>
<dbReference type="OrthoDB" id="271164at2759"/>
<keyword evidence="5" id="KW-0813">Transport</keyword>
<sequence length="578" mass="63579">MDYDDDLGSGVWGGPPISKTESAAAAFSAGGIGGLDETGSGLHPLQTLRLNDEEEDDFSRTSYGRHTPVFDPSVYDVNLGAQGSSPGGTGAWGDPTNGLASDPYVANYGADAYSKNYGVDTYSANYGAELASFNSSPFGNDSRAVNAPLLGGISSITTITPKPAVFDPLANLETSRNEEDENNAANEVPEAESKPLFEFEISVTDPQKVGHELISGHVVYKVVSWTNCPGYRNASFSVTRRYSDFLWLYNQLVERFPGVIVPPLPGKHVIGRFQEEFIEARRAGLERFIQKVSHQQLLQQDPDLRLFLESTSFSADKKEDRSSILGVFGGVSSGLNASSAVAASSANAGKVIDDAYLEKRRFQIEQHDEIQLKMLLKALENLMRQRRDLGNASNVFGDSLINLSKIEAGKEIGRNLMLVGEIQKRIKELHEKQSGVDLRHMASVVEEYIRIIGSVRVAFAGRMKMYSVWQAADLALKKKRENIERMRGNTGGGFRAEDATIGVNNLPELESQLSVARRNLKDVTDLLHAELARYDKERITDFTGAVQTVLRSFLETQKQIISLWESYYEASGQEKPSQ</sequence>
<dbReference type="CDD" id="cd06859">
    <property type="entry name" value="PX_SNX1_2_like"/>
    <property type="match status" value="1"/>
</dbReference>
<dbReference type="FunFam" id="1.20.1270.60:FF:000022">
    <property type="entry name" value="Sorting nexin 3 protein"/>
    <property type="match status" value="1"/>
</dbReference>
<evidence type="ECO:0000256" key="10">
    <source>
        <dbReference type="ARBA" id="ARBA00023136"/>
    </source>
</evidence>
<comment type="similarity">
    <text evidence="4">Belongs to the sorting nexin family.</text>
</comment>
<evidence type="ECO:0000256" key="1">
    <source>
        <dbReference type="ARBA" id="ARBA00004287"/>
    </source>
</evidence>
<keyword evidence="8" id="KW-0653">Protein transport</keyword>
<dbReference type="GO" id="GO:0042147">
    <property type="term" value="P:retrograde transport, endosome to Golgi"/>
    <property type="evidence" value="ECO:0007669"/>
    <property type="project" value="TreeGrafter"/>
</dbReference>
<keyword evidence="9" id="KW-0333">Golgi apparatus</keyword>
<evidence type="ECO:0000256" key="4">
    <source>
        <dbReference type="ARBA" id="ARBA00010883"/>
    </source>
</evidence>
<evidence type="ECO:0000313" key="12">
    <source>
        <dbReference type="EMBL" id="TPX73100.1"/>
    </source>
</evidence>
<evidence type="ECO:0000256" key="3">
    <source>
        <dbReference type="ARBA" id="ARBA00004555"/>
    </source>
</evidence>
<evidence type="ECO:0000313" key="13">
    <source>
        <dbReference type="Proteomes" id="UP000320333"/>
    </source>
</evidence>
<dbReference type="GO" id="GO:0015031">
    <property type="term" value="P:protein transport"/>
    <property type="evidence" value="ECO:0007669"/>
    <property type="project" value="UniProtKB-KW"/>
</dbReference>
<evidence type="ECO:0000256" key="6">
    <source>
        <dbReference type="ARBA" id="ARBA00022490"/>
    </source>
</evidence>
<dbReference type="STRING" id="246404.A0A507FBZ5"/>
<organism evidence="12 13">
    <name type="scientific">Chytriomyces confervae</name>
    <dbReference type="NCBI Taxonomy" id="246404"/>
    <lineage>
        <taxon>Eukaryota</taxon>
        <taxon>Fungi</taxon>
        <taxon>Fungi incertae sedis</taxon>
        <taxon>Chytridiomycota</taxon>
        <taxon>Chytridiomycota incertae sedis</taxon>
        <taxon>Chytridiomycetes</taxon>
        <taxon>Chytridiales</taxon>
        <taxon>Chytriomycetaceae</taxon>
        <taxon>Chytriomyces</taxon>
    </lineage>
</organism>
<dbReference type="GO" id="GO:0005829">
    <property type="term" value="C:cytosol"/>
    <property type="evidence" value="ECO:0007669"/>
    <property type="project" value="GOC"/>
</dbReference>
<proteinExistence type="inferred from homology"/>
<evidence type="ECO:0000256" key="5">
    <source>
        <dbReference type="ARBA" id="ARBA00022448"/>
    </source>
</evidence>